<evidence type="ECO:0000256" key="1">
    <source>
        <dbReference type="SAM" id="MobiDB-lite"/>
    </source>
</evidence>
<accession>A0ABW2F4I3</accession>
<evidence type="ECO:0000313" key="3">
    <source>
        <dbReference type="Proteomes" id="UP001596411"/>
    </source>
</evidence>
<dbReference type="RefSeq" id="WP_379730211.1">
    <property type="nucleotide sequence ID" value="NZ_JBHSZP010000054.1"/>
</dbReference>
<feature type="non-terminal residue" evidence="2">
    <location>
        <position position="1"/>
    </location>
</feature>
<comment type="caution">
    <text evidence="2">The sequence shown here is derived from an EMBL/GenBank/DDBJ whole genome shotgun (WGS) entry which is preliminary data.</text>
</comment>
<evidence type="ECO:0000313" key="2">
    <source>
        <dbReference type="EMBL" id="MFC7091933.1"/>
    </source>
</evidence>
<name>A0ABW2F4I3_9GAMM</name>
<dbReference type="EMBL" id="JBHSZP010000054">
    <property type="protein sequence ID" value="MFC7091933.1"/>
    <property type="molecule type" value="Genomic_DNA"/>
</dbReference>
<feature type="region of interest" description="Disordered" evidence="1">
    <location>
        <begin position="1"/>
        <end position="24"/>
    </location>
</feature>
<gene>
    <name evidence="2" type="ORF">ACFQH5_20535</name>
</gene>
<reference evidence="3" key="1">
    <citation type="journal article" date="2019" name="Int. J. Syst. Evol. Microbiol.">
        <title>The Global Catalogue of Microorganisms (GCM) 10K type strain sequencing project: providing services to taxonomists for standard genome sequencing and annotation.</title>
        <authorList>
            <consortium name="The Broad Institute Genomics Platform"/>
            <consortium name="The Broad Institute Genome Sequencing Center for Infectious Disease"/>
            <person name="Wu L."/>
            <person name="Ma J."/>
        </authorList>
    </citation>
    <scope>NUCLEOTIDE SEQUENCE [LARGE SCALE GENOMIC DNA]</scope>
    <source>
        <strain evidence="3">CGMCC 1.13666</strain>
    </source>
</reference>
<proteinExistence type="predicted"/>
<keyword evidence="3" id="KW-1185">Reference proteome</keyword>
<organism evidence="2 3">
    <name type="scientific">Halomonas salifodinae</name>
    <dbReference type="NCBI Taxonomy" id="438745"/>
    <lineage>
        <taxon>Bacteria</taxon>
        <taxon>Pseudomonadati</taxon>
        <taxon>Pseudomonadota</taxon>
        <taxon>Gammaproteobacteria</taxon>
        <taxon>Oceanospirillales</taxon>
        <taxon>Halomonadaceae</taxon>
        <taxon>Halomonas</taxon>
    </lineage>
</organism>
<protein>
    <submittedName>
        <fullName evidence="2">Uncharacterized protein</fullName>
    </submittedName>
</protein>
<sequence>WDGEGLPPIGVPIESKHKGATPEWANPDFHETTIVAMGKQIAIFTHPGSDLETVGRIEDYDFRPIRSEEDRAVEAMLEELAPSMKTDGVQVVCRALYRAGYRKQEVE</sequence>
<dbReference type="Proteomes" id="UP001596411">
    <property type="component" value="Unassembled WGS sequence"/>
</dbReference>